<reference evidence="2 3" key="1">
    <citation type="journal article" date="2018" name="Mol. Plant">
        <title>The genome of Artemisia annua provides insight into the evolution of Asteraceae family and artemisinin biosynthesis.</title>
        <authorList>
            <person name="Shen Q."/>
            <person name="Zhang L."/>
            <person name="Liao Z."/>
            <person name="Wang S."/>
            <person name="Yan T."/>
            <person name="Shi P."/>
            <person name="Liu M."/>
            <person name="Fu X."/>
            <person name="Pan Q."/>
            <person name="Wang Y."/>
            <person name="Lv Z."/>
            <person name="Lu X."/>
            <person name="Zhang F."/>
            <person name="Jiang W."/>
            <person name="Ma Y."/>
            <person name="Chen M."/>
            <person name="Hao X."/>
            <person name="Li L."/>
            <person name="Tang Y."/>
            <person name="Lv G."/>
            <person name="Zhou Y."/>
            <person name="Sun X."/>
            <person name="Brodelius P.E."/>
            <person name="Rose J.K.C."/>
            <person name="Tang K."/>
        </authorList>
    </citation>
    <scope>NUCLEOTIDE SEQUENCE [LARGE SCALE GENOMIC DNA]</scope>
    <source>
        <strain evidence="3">cv. Huhao1</strain>
        <tissue evidence="2">Leaf</tissue>
    </source>
</reference>
<name>A0A2U1M2W3_ARTAN</name>
<proteinExistence type="predicted"/>
<comment type="caution">
    <text evidence="2">The sequence shown here is derived from an EMBL/GenBank/DDBJ whole genome shotgun (WGS) entry which is preliminary data.</text>
</comment>
<evidence type="ECO:0000313" key="2">
    <source>
        <dbReference type="EMBL" id="PWA55540.1"/>
    </source>
</evidence>
<dbReference type="EMBL" id="PKPP01006729">
    <property type="protein sequence ID" value="PWA55540.1"/>
    <property type="molecule type" value="Genomic_DNA"/>
</dbReference>
<accession>A0A2U1M2W3</accession>
<feature type="region of interest" description="Disordered" evidence="1">
    <location>
        <begin position="32"/>
        <end position="55"/>
    </location>
</feature>
<feature type="compositionally biased region" description="Basic residues" evidence="1">
    <location>
        <begin position="44"/>
        <end position="55"/>
    </location>
</feature>
<keyword evidence="3" id="KW-1185">Reference proteome</keyword>
<evidence type="ECO:0000313" key="3">
    <source>
        <dbReference type="Proteomes" id="UP000245207"/>
    </source>
</evidence>
<dbReference type="OrthoDB" id="1918879at2759"/>
<dbReference type="AlphaFoldDB" id="A0A2U1M2W3"/>
<organism evidence="2 3">
    <name type="scientific">Artemisia annua</name>
    <name type="common">Sweet wormwood</name>
    <dbReference type="NCBI Taxonomy" id="35608"/>
    <lineage>
        <taxon>Eukaryota</taxon>
        <taxon>Viridiplantae</taxon>
        <taxon>Streptophyta</taxon>
        <taxon>Embryophyta</taxon>
        <taxon>Tracheophyta</taxon>
        <taxon>Spermatophyta</taxon>
        <taxon>Magnoliopsida</taxon>
        <taxon>eudicotyledons</taxon>
        <taxon>Gunneridae</taxon>
        <taxon>Pentapetalae</taxon>
        <taxon>asterids</taxon>
        <taxon>campanulids</taxon>
        <taxon>Asterales</taxon>
        <taxon>Asteraceae</taxon>
        <taxon>Asteroideae</taxon>
        <taxon>Anthemideae</taxon>
        <taxon>Artemisiinae</taxon>
        <taxon>Artemisia</taxon>
    </lineage>
</organism>
<dbReference type="PANTHER" id="PTHR33623">
    <property type="entry name" value="OS04G0572500 PROTEIN"/>
    <property type="match status" value="1"/>
</dbReference>
<evidence type="ECO:0000256" key="1">
    <source>
        <dbReference type="SAM" id="MobiDB-lite"/>
    </source>
</evidence>
<gene>
    <name evidence="2" type="ORF">CTI12_AA245950</name>
</gene>
<feature type="compositionally biased region" description="Basic and acidic residues" evidence="1">
    <location>
        <begin position="223"/>
        <end position="243"/>
    </location>
</feature>
<sequence length="452" mass="52084">MGHKVLLHELLKEDQEPFHLQDFISYHRTQLKSTTTTTTGKTSIQHKKQKQKQKQNQKPIFCIKDVCLFSYQDSPDSKKSPYINFTTNKSPCNNIAAMLLEAASRVQNPNPKPGSRTNIRFGLLSSILRRFKAKTRELGPVEVKPISPVIKRSRKKSVSSGEWSEKSSEMCTSSCSSRSVHDSEECFCSNPSSPFRFSLQRSPSVSRRKMEGLSPVGSPSRHFRQDKESCEGDCSQEIHRQEDEEKEQCSPVSVLDPLFDDDDEEERDGGTLEEDGYDVDCPYASVQRAKHQLLLKLQRFERLAGLDPINLEKHMLEQHYLDDEYEDDDDSENVIADEEEVTNEELFKEIMNHLGVGKVPWYMKKLVIDLIIEENRSEEHQVVVQRVCKRLHSWKVVELNTIDMMVDKDFRNEGWKSCDKEMIRETGIDIEAAIFGFLVDELAQELVNSSWQ</sequence>
<feature type="compositionally biased region" description="Acidic residues" evidence="1">
    <location>
        <begin position="258"/>
        <end position="278"/>
    </location>
</feature>
<dbReference type="Proteomes" id="UP000245207">
    <property type="component" value="Unassembled WGS sequence"/>
</dbReference>
<feature type="region of interest" description="Disordered" evidence="1">
    <location>
        <begin position="199"/>
        <end position="278"/>
    </location>
</feature>
<dbReference type="PANTHER" id="PTHR33623:SF5">
    <property type="entry name" value="HISTONE-LYSINE N-METHYLTRANSFERASE SETD1B-LIKE PROTEIN"/>
    <property type="match status" value="1"/>
</dbReference>
<dbReference type="STRING" id="35608.A0A2U1M2W3"/>
<protein>
    <submittedName>
        <fullName evidence="2">Uncharacterized protein</fullName>
    </submittedName>
</protein>